<accession>A0A392QT23</accession>
<dbReference type="Proteomes" id="UP000265520">
    <property type="component" value="Unassembled WGS sequence"/>
</dbReference>
<feature type="region of interest" description="Disordered" evidence="1">
    <location>
        <begin position="74"/>
        <end position="108"/>
    </location>
</feature>
<proteinExistence type="predicted"/>
<keyword evidence="3" id="KW-1185">Reference proteome</keyword>
<dbReference type="EMBL" id="LXQA010159873">
    <property type="protein sequence ID" value="MCI27531.1"/>
    <property type="molecule type" value="Genomic_DNA"/>
</dbReference>
<comment type="caution">
    <text evidence="2">The sequence shown here is derived from an EMBL/GenBank/DDBJ whole genome shotgun (WGS) entry which is preliminary data.</text>
</comment>
<protein>
    <submittedName>
        <fullName evidence="2">Uncharacterized protein</fullName>
    </submittedName>
</protein>
<organism evidence="2 3">
    <name type="scientific">Trifolium medium</name>
    <dbReference type="NCBI Taxonomy" id="97028"/>
    <lineage>
        <taxon>Eukaryota</taxon>
        <taxon>Viridiplantae</taxon>
        <taxon>Streptophyta</taxon>
        <taxon>Embryophyta</taxon>
        <taxon>Tracheophyta</taxon>
        <taxon>Spermatophyta</taxon>
        <taxon>Magnoliopsida</taxon>
        <taxon>eudicotyledons</taxon>
        <taxon>Gunneridae</taxon>
        <taxon>Pentapetalae</taxon>
        <taxon>rosids</taxon>
        <taxon>fabids</taxon>
        <taxon>Fabales</taxon>
        <taxon>Fabaceae</taxon>
        <taxon>Papilionoideae</taxon>
        <taxon>50 kb inversion clade</taxon>
        <taxon>NPAAA clade</taxon>
        <taxon>Hologalegina</taxon>
        <taxon>IRL clade</taxon>
        <taxon>Trifolieae</taxon>
        <taxon>Trifolium</taxon>
    </lineage>
</organism>
<reference evidence="2 3" key="1">
    <citation type="journal article" date="2018" name="Front. Plant Sci.">
        <title>Red Clover (Trifolium pratense) and Zigzag Clover (T. medium) - A Picture of Genomic Similarities and Differences.</title>
        <authorList>
            <person name="Dluhosova J."/>
            <person name="Istvanek J."/>
            <person name="Nedelnik J."/>
            <person name="Repkova J."/>
        </authorList>
    </citation>
    <scope>NUCLEOTIDE SEQUENCE [LARGE SCALE GENOMIC DNA]</scope>
    <source>
        <strain evidence="3">cv. 10/8</strain>
        <tissue evidence="2">Leaf</tissue>
    </source>
</reference>
<name>A0A392QT23_9FABA</name>
<dbReference type="AlphaFoldDB" id="A0A392QT23"/>
<feature type="non-terminal residue" evidence="2">
    <location>
        <position position="1"/>
    </location>
</feature>
<evidence type="ECO:0000256" key="1">
    <source>
        <dbReference type="SAM" id="MobiDB-lite"/>
    </source>
</evidence>
<sequence>CSISARRAEGTARCARREHEEWNCFCQLRAAQEGWRVAPASGKESLELLSSARRAGEDGASRQSVTRMNRNALSRARRAASSGASRTFNVHHAHRAEQVARRASAKSI</sequence>
<evidence type="ECO:0000313" key="3">
    <source>
        <dbReference type="Proteomes" id="UP000265520"/>
    </source>
</evidence>
<evidence type="ECO:0000313" key="2">
    <source>
        <dbReference type="EMBL" id="MCI27531.1"/>
    </source>
</evidence>